<evidence type="ECO:0000313" key="2">
    <source>
        <dbReference type="EMBL" id="WWC86818.1"/>
    </source>
</evidence>
<proteinExistence type="predicted"/>
<reference evidence="2 3" key="1">
    <citation type="submission" date="2024-01" db="EMBL/GenBank/DDBJ databases">
        <title>Comparative genomics of Cryptococcus and Kwoniella reveals pathogenesis evolution and contrasting modes of karyotype evolution via chromosome fusion or intercentromeric recombination.</title>
        <authorList>
            <person name="Coelho M.A."/>
            <person name="David-Palma M."/>
            <person name="Shea T."/>
            <person name="Bowers K."/>
            <person name="McGinley-Smith S."/>
            <person name="Mohammad A.W."/>
            <person name="Gnirke A."/>
            <person name="Yurkov A.M."/>
            <person name="Nowrousian M."/>
            <person name="Sun S."/>
            <person name="Cuomo C.A."/>
            <person name="Heitman J."/>
        </authorList>
    </citation>
    <scope>NUCLEOTIDE SEQUENCE [LARGE SCALE GENOMIC DNA]</scope>
    <source>
        <strain evidence="2 3">CBS 6074</strain>
    </source>
</reference>
<dbReference type="InterPro" id="IPR001005">
    <property type="entry name" value="SANT/Myb"/>
</dbReference>
<organism evidence="2 3">
    <name type="scientific">Kwoniella dendrophila CBS 6074</name>
    <dbReference type="NCBI Taxonomy" id="1295534"/>
    <lineage>
        <taxon>Eukaryota</taxon>
        <taxon>Fungi</taxon>
        <taxon>Dikarya</taxon>
        <taxon>Basidiomycota</taxon>
        <taxon>Agaricomycotina</taxon>
        <taxon>Tremellomycetes</taxon>
        <taxon>Tremellales</taxon>
        <taxon>Cryptococcaceae</taxon>
        <taxon>Kwoniella</taxon>
    </lineage>
</organism>
<gene>
    <name evidence="2" type="ORF">L201_001697</name>
</gene>
<dbReference type="Proteomes" id="UP001355207">
    <property type="component" value="Chromosome 2"/>
</dbReference>
<dbReference type="SUPFAM" id="SSF46689">
    <property type="entry name" value="Homeodomain-like"/>
    <property type="match status" value="1"/>
</dbReference>
<protein>
    <recommendedName>
        <fullName evidence="4">Myb-like domain-containing protein</fullName>
    </recommendedName>
</protein>
<dbReference type="GeneID" id="91092369"/>
<dbReference type="AlphaFoldDB" id="A0AAX4JQR0"/>
<feature type="compositionally biased region" description="Low complexity" evidence="1">
    <location>
        <begin position="12"/>
        <end position="23"/>
    </location>
</feature>
<feature type="compositionally biased region" description="Polar residues" evidence="1">
    <location>
        <begin position="24"/>
        <end position="35"/>
    </location>
</feature>
<evidence type="ECO:0000256" key="1">
    <source>
        <dbReference type="SAM" id="MobiDB-lite"/>
    </source>
</evidence>
<dbReference type="CDD" id="cd00167">
    <property type="entry name" value="SANT"/>
    <property type="match status" value="1"/>
</dbReference>
<dbReference type="EMBL" id="CP144099">
    <property type="protein sequence ID" value="WWC86818.1"/>
    <property type="molecule type" value="Genomic_DNA"/>
</dbReference>
<dbReference type="RefSeq" id="XP_066073581.1">
    <property type="nucleotide sequence ID" value="XM_066217484.1"/>
</dbReference>
<sequence>MPADRTKSKAKTTPPITSNSTSSEDGGSATNSTPTKKGPGGWSSAEKSLLFEHIVKFGENDFERAVPGKTSKQAREQWKKTLLPQIRKQCGFFG</sequence>
<keyword evidence="3" id="KW-1185">Reference proteome</keyword>
<feature type="region of interest" description="Disordered" evidence="1">
    <location>
        <begin position="1"/>
        <end position="44"/>
    </location>
</feature>
<name>A0AAX4JQR0_9TREE</name>
<evidence type="ECO:0000313" key="3">
    <source>
        <dbReference type="Proteomes" id="UP001355207"/>
    </source>
</evidence>
<dbReference type="InterPro" id="IPR009057">
    <property type="entry name" value="Homeodomain-like_sf"/>
</dbReference>
<evidence type="ECO:0008006" key="4">
    <source>
        <dbReference type="Google" id="ProtNLM"/>
    </source>
</evidence>
<dbReference type="Gene3D" id="1.10.10.60">
    <property type="entry name" value="Homeodomain-like"/>
    <property type="match status" value="1"/>
</dbReference>
<accession>A0AAX4JQR0</accession>